<name>A0ABP0GKJ6_CLALP</name>
<evidence type="ECO:0000313" key="1">
    <source>
        <dbReference type="EMBL" id="CAK8692271.1"/>
    </source>
</evidence>
<gene>
    <name evidence="1" type="ORF">CVLEPA_LOCUS24991</name>
</gene>
<sequence>MNTIVEGDGQVLSHLSQSSLKDLEYAVAEMRGSYPQQIEALESNRLQHNLDMIKKYNPSPLTSKDSCNEINCSIDPSHILDQLKDSTTLLKLNLNKFEAFQRASETLQVLHGMKKSSYP</sequence>
<comment type="caution">
    <text evidence="1">The sequence shown here is derived from an EMBL/GenBank/DDBJ whole genome shotgun (WGS) entry which is preliminary data.</text>
</comment>
<evidence type="ECO:0000313" key="2">
    <source>
        <dbReference type="Proteomes" id="UP001642483"/>
    </source>
</evidence>
<reference evidence="1 2" key="1">
    <citation type="submission" date="2024-02" db="EMBL/GenBank/DDBJ databases">
        <authorList>
            <person name="Daric V."/>
            <person name="Darras S."/>
        </authorList>
    </citation>
    <scope>NUCLEOTIDE SEQUENCE [LARGE SCALE GENOMIC DNA]</scope>
</reference>
<proteinExistence type="predicted"/>
<protein>
    <submittedName>
        <fullName evidence="1">Uncharacterized protein</fullName>
    </submittedName>
</protein>
<dbReference type="EMBL" id="CAWYQH010000130">
    <property type="protein sequence ID" value="CAK8692271.1"/>
    <property type="molecule type" value="Genomic_DNA"/>
</dbReference>
<organism evidence="1 2">
    <name type="scientific">Clavelina lepadiformis</name>
    <name type="common">Light-bulb sea squirt</name>
    <name type="synonym">Ascidia lepadiformis</name>
    <dbReference type="NCBI Taxonomy" id="159417"/>
    <lineage>
        <taxon>Eukaryota</taxon>
        <taxon>Metazoa</taxon>
        <taxon>Chordata</taxon>
        <taxon>Tunicata</taxon>
        <taxon>Ascidiacea</taxon>
        <taxon>Aplousobranchia</taxon>
        <taxon>Clavelinidae</taxon>
        <taxon>Clavelina</taxon>
    </lineage>
</organism>
<dbReference type="Proteomes" id="UP001642483">
    <property type="component" value="Unassembled WGS sequence"/>
</dbReference>
<keyword evidence="2" id="KW-1185">Reference proteome</keyword>
<accession>A0ABP0GKJ6</accession>